<name>A0ABN2PZY2_9PSEU</name>
<comment type="caution">
    <text evidence="1">The sequence shown here is derived from an EMBL/GenBank/DDBJ whole genome shotgun (WGS) entry which is preliminary data.</text>
</comment>
<organism evidence="1 2">
    <name type="scientific">Amycolatopsis minnesotensis</name>
    <dbReference type="NCBI Taxonomy" id="337894"/>
    <lineage>
        <taxon>Bacteria</taxon>
        <taxon>Bacillati</taxon>
        <taxon>Actinomycetota</taxon>
        <taxon>Actinomycetes</taxon>
        <taxon>Pseudonocardiales</taxon>
        <taxon>Pseudonocardiaceae</taxon>
        <taxon>Amycolatopsis</taxon>
    </lineage>
</organism>
<evidence type="ECO:0000313" key="2">
    <source>
        <dbReference type="Proteomes" id="UP001501116"/>
    </source>
</evidence>
<protein>
    <recommendedName>
        <fullName evidence="3">YCII-related domain-containing protein</fullName>
    </recommendedName>
</protein>
<accession>A0ABN2PZY2</accession>
<gene>
    <name evidence="1" type="ORF">GCM10009754_03050</name>
</gene>
<dbReference type="Proteomes" id="UP001501116">
    <property type="component" value="Unassembled WGS sequence"/>
</dbReference>
<evidence type="ECO:0008006" key="3">
    <source>
        <dbReference type="Google" id="ProtNLM"/>
    </source>
</evidence>
<reference evidence="1 2" key="1">
    <citation type="journal article" date="2019" name="Int. J. Syst. Evol. Microbiol.">
        <title>The Global Catalogue of Microorganisms (GCM) 10K type strain sequencing project: providing services to taxonomists for standard genome sequencing and annotation.</title>
        <authorList>
            <consortium name="The Broad Institute Genomics Platform"/>
            <consortium name="The Broad Institute Genome Sequencing Center for Infectious Disease"/>
            <person name="Wu L."/>
            <person name="Ma J."/>
        </authorList>
    </citation>
    <scope>NUCLEOTIDE SEQUENCE [LARGE SCALE GENOMIC DNA]</scope>
    <source>
        <strain evidence="1 2">JCM 14545</strain>
    </source>
</reference>
<proteinExistence type="predicted"/>
<dbReference type="EMBL" id="BAAANN010000001">
    <property type="protein sequence ID" value="GAA1939332.1"/>
    <property type="molecule type" value="Genomic_DNA"/>
</dbReference>
<sequence>MRGTFIVTVTYTAPPAEVDPLRPVPGARLTGLIARGLLLVAGRQVPLVGGIYLVPDLPGEELASVLAKGPYVPTGQLARISRGARRSCRRTRSRAIRRTARWGTPSRALR</sequence>
<evidence type="ECO:0000313" key="1">
    <source>
        <dbReference type="EMBL" id="GAA1939332.1"/>
    </source>
</evidence>
<keyword evidence="2" id="KW-1185">Reference proteome</keyword>